<organism evidence="1 2">
    <name type="scientific">Mesorhizobium liriopis</name>
    <dbReference type="NCBI Taxonomy" id="2953882"/>
    <lineage>
        <taxon>Bacteria</taxon>
        <taxon>Pseudomonadati</taxon>
        <taxon>Pseudomonadota</taxon>
        <taxon>Alphaproteobacteria</taxon>
        <taxon>Hyphomicrobiales</taxon>
        <taxon>Phyllobacteriaceae</taxon>
        <taxon>Mesorhizobium</taxon>
    </lineage>
</organism>
<dbReference type="Proteomes" id="UP001205906">
    <property type="component" value="Unassembled WGS sequence"/>
</dbReference>
<dbReference type="RefSeq" id="WP_252818943.1">
    <property type="nucleotide sequence ID" value="NZ_JAMXQS010000005.1"/>
</dbReference>
<keyword evidence="2" id="KW-1185">Reference proteome</keyword>
<evidence type="ECO:0000313" key="1">
    <source>
        <dbReference type="EMBL" id="MCO6050364.1"/>
    </source>
</evidence>
<name>A0ABT1C6C4_9HYPH</name>
<comment type="caution">
    <text evidence="1">The sequence shown here is derived from an EMBL/GenBank/DDBJ whole genome shotgun (WGS) entry which is preliminary data.</text>
</comment>
<sequence>MSRELFDMGWRKPIKKTDARRVLAMGFSYYCQTKRFAGFRPRHPVEALLGHRSAAGHAPC</sequence>
<proteinExistence type="predicted"/>
<evidence type="ECO:0000313" key="2">
    <source>
        <dbReference type="Proteomes" id="UP001205906"/>
    </source>
</evidence>
<protein>
    <submittedName>
        <fullName evidence="1">Uncharacterized protein</fullName>
    </submittedName>
</protein>
<gene>
    <name evidence="1" type="ORF">NGM99_11270</name>
</gene>
<reference evidence="1 2" key="1">
    <citation type="submission" date="2022-06" db="EMBL/GenBank/DDBJ databases">
        <title>Mesorhizobium sp. strain RP14 Genome sequencing and assembly.</title>
        <authorList>
            <person name="Kim I."/>
        </authorList>
    </citation>
    <scope>NUCLEOTIDE SEQUENCE [LARGE SCALE GENOMIC DNA]</scope>
    <source>
        <strain evidence="2">RP14(2022)</strain>
    </source>
</reference>
<accession>A0ABT1C6C4</accession>
<dbReference type="EMBL" id="JAMXQS010000005">
    <property type="protein sequence ID" value="MCO6050364.1"/>
    <property type="molecule type" value="Genomic_DNA"/>
</dbReference>